<evidence type="ECO:0000256" key="1">
    <source>
        <dbReference type="SAM" id="MobiDB-lite"/>
    </source>
</evidence>
<proteinExistence type="predicted"/>
<organism evidence="2 3">
    <name type="scientific">Nicotiana tabacum</name>
    <name type="common">Common tobacco</name>
    <dbReference type="NCBI Taxonomy" id="4097"/>
    <lineage>
        <taxon>Eukaryota</taxon>
        <taxon>Viridiplantae</taxon>
        <taxon>Streptophyta</taxon>
        <taxon>Embryophyta</taxon>
        <taxon>Tracheophyta</taxon>
        <taxon>Spermatophyta</taxon>
        <taxon>Magnoliopsida</taxon>
        <taxon>eudicotyledons</taxon>
        <taxon>Gunneridae</taxon>
        <taxon>Pentapetalae</taxon>
        <taxon>asterids</taxon>
        <taxon>lamiids</taxon>
        <taxon>Solanales</taxon>
        <taxon>Solanaceae</taxon>
        <taxon>Nicotianoideae</taxon>
        <taxon>Nicotianeae</taxon>
        <taxon>Nicotiana</taxon>
    </lineage>
</organism>
<accession>A0A1S4CFB0</accession>
<reference evidence="3" key="2">
    <citation type="submission" date="2025-08" db="UniProtKB">
        <authorList>
            <consortium name="RefSeq"/>
        </authorList>
    </citation>
    <scope>IDENTIFICATION</scope>
    <source>
        <tissue evidence="3">Leaf</tissue>
    </source>
</reference>
<dbReference type="Proteomes" id="UP000790787">
    <property type="component" value="Chromosome 12"/>
</dbReference>
<protein>
    <submittedName>
        <fullName evidence="3">Uncharacterized protein LOC107818214 isoform X2</fullName>
    </submittedName>
    <submittedName>
        <fullName evidence="3">Uncharacterized protein isoform X2</fullName>
    </submittedName>
</protein>
<keyword evidence="2" id="KW-1185">Reference proteome</keyword>
<evidence type="ECO:0000313" key="2">
    <source>
        <dbReference type="Proteomes" id="UP000790787"/>
    </source>
</evidence>
<feature type="compositionally biased region" description="Basic and acidic residues" evidence="1">
    <location>
        <begin position="90"/>
        <end position="101"/>
    </location>
</feature>
<dbReference type="RefSeq" id="XP_016499654.1">
    <property type="nucleotide sequence ID" value="XM_016644168.1"/>
</dbReference>
<evidence type="ECO:0000313" key="3">
    <source>
        <dbReference type="RefSeq" id="XP_016499654.1"/>
    </source>
</evidence>
<feature type="region of interest" description="Disordered" evidence="1">
    <location>
        <begin position="90"/>
        <end position="117"/>
    </location>
</feature>
<reference evidence="2" key="1">
    <citation type="journal article" date="2014" name="Nat. Commun.">
        <title>The tobacco genome sequence and its comparison with those of tomato and potato.</title>
        <authorList>
            <person name="Sierro N."/>
            <person name="Battey J.N."/>
            <person name="Ouadi S."/>
            <person name="Bakaher N."/>
            <person name="Bovet L."/>
            <person name="Willig A."/>
            <person name="Goepfert S."/>
            <person name="Peitsch M.C."/>
            <person name="Ivanov N.V."/>
        </authorList>
    </citation>
    <scope>NUCLEOTIDE SEQUENCE [LARGE SCALE GENOMIC DNA]</scope>
</reference>
<dbReference type="GeneID" id="107818214"/>
<dbReference type="AlphaFoldDB" id="A0A1S4CFB0"/>
<name>A0A1S4CFB0_TOBAC</name>
<dbReference type="RefSeq" id="XP_016499654.1">
    <property type="nucleotide sequence ID" value="XM_016644168.2"/>
</dbReference>
<sequence>MESSNCDVRLLMGGDVSAIPTSKWRLKWRLFIHATGILLAAGRTQSSEDTIDASPSDLIFDANPAPHIDQNGMELQELNTRPHLVNHEVGMRQSRPTRETRSASSLAKWKGKLGSSL</sequence>
<dbReference type="OrthoDB" id="1227695at2759"/>
<gene>
    <name evidence="3" type="primary">LOC107818214</name>
</gene>